<dbReference type="Proteomes" id="UP000028186">
    <property type="component" value="Chromosome I"/>
</dbReference>
<evidence type="ECO:0000256" key="1">
    <source>
        <dbReference type="ARBA" id="ARBA00022630"/>
    </source>
</evidence>
<dbReference type="GO" id="GO:0046677">
    <property type="term" value="P:response to antibiotic"/>
    <property type="evidence" value="ECO:0007669"/>
    <property type="project" value="InterPro"/>
</dbReference>
<comment type="similarity">
    <text evidence="5">Belongs to the aromatic-ring hydroxylase family. TetX subfamily.</text>
</comment>
<dbReference type="RefSeq" id="WP_038549057.1">
    <property type="nucleotide sequence ID" value="NZ_HG938355.1"/>
</dbReference>
<protein>
    <recommendedName>
        <fullName evidence="5">Flavin-dependent monooxygenase</fullName>
    </recommendedName>
    <alternativeName>
        <fullName evidence="5">TetX monooxygenase</fullName>
        <shortName evidence="5">TetX</shortName>
        <ecNumber evidence="5">1.14.13.-</ecNumber>
    </alternativeName>
</protein>
<reference evidence="8" key="1">
    <citation type="journal article" date="2014" name="BMC Genomics">
        <title>Genome sequencing of two Neorhizobium galegae strains reveals a noeT gene responsible for the unusual acetylation of the nodulation factors.</title>
        <authorList>
            <person name="Osterman J."/>
            <person name="Marsh J."/>
            <person name="Laine P.K."/>
            <person name="Zeng Z."/>
            <person name="Alatalo E."/>
            <person name="Sullivan J.T."/>
            <person name="Young J.P."/>
            <person name="Thomas-Oates J."/>
            <person name="Paulin L."/>
            <person name="Lindstrom K."/>
        </authorList>
    </citation>
    <scope>NUCLEOTIDE SEQUENCE [LARGE SCALE GENOMIC DNA]</scope>
    <source>
        <strain evidence="8">HAMBI 1141</strain>
    </source>
</reference>
<feature type="domain" description="FAD-binding" evidence="6">
    <location>
        <begin position="3"/>
        <end position="342"/>
    </location>
</feature>
<name>A0A068T576_NEOGA</name>
<keyword evidence="4 5" id="KW-0503">Monooxygenase</keyword>
<evidence type="ECO:0000313" key="7">
    <source>
        <dbReference type="EMBL" id="CDN53672.1"/>
    </source>
</evidence>
<keyword evidence="5" id="KW-0547">Nucleotide-binding</keyword>
<dbReference type="HAMAP" id="MF_00845">
    <property type="entry name" value="TetX_monooxygenase"/>
    <property type="match status" value="1"/>
</dbReference>
<evidence type="ECO:0000256" key="2">
    <source>
        <dbReference type="ARBA" id="ARBA00022827"/>
    </source>
</evidence>
<evidence type="ECO:0000256" key="5">
    <source>
        <dbReference type="HAMAP-Rule" id="MF_00845"/>
    </source>
</evidence>
<dbReference type="PRINTS" id="PR00420">
    <property type="entry name" value="RNGMNOXGNASE"/>
</dbReference>
<dbReference type="AlphaFoldDB" id="A0A068T576"/>
<dbReference type="PATRIC" id="fig|1028801.3.peg.1346"/>
<sequence>MSTHVAIIGAGLGGLTLARVLHVHGISATVYEADSSANARPQGGMLDIHEFTGQLALKDAGLHEEFVKLIHPGGQQSRVLDKHGNILMDNSDDGTGGRPEVPRGELRGLLLESLPGGTVRWASRLVAAYPFGGGRHELEFADGFKVTTDILVGADGAWSKVRALVSDAKPTYVGTTFVETWLFDADLRHKASAEAVGGGSLFALSPGQGIMAHREPNATLHAYVALNKPKAWIDGLDFSDSASATARIAAEFHDWDPALTALITDSETAPVARVLHQLPQDHRWDRVPGVTLLGDAAHLMIPSGEGANLAMYDGAQLAKVLAANGADVEAALLAYETDLFPRSAVAAAEATQLVGTLFGGNSPHGLVEAFLDNGLGS</sequence>
<keyword evidence="5" id="KW-0963">Cytoplasm</keyword>
<gene>
    <name evidence="7" type="ORF">RG1141_CH13210</name>
</gene>
<keyword evidence="2 5" id="KW-0274">FAD</keyword>
<comment type="domain">
    <text evidence="5">Consists of an N-terminal FAD-binding domain with a Rossman fold and a C-terminal substrate-binding domain.</text>
</comment>
<evidence type="ECO:0000256" key="4">
    <source>
        <dbReference type="ARBA" id="ARBA00023033"/>
    </source>
</evidence>
<feature type="binding site" evidence="5">
    <location>
        <position position="47"/>
    </location>
    <ligand>
        <name>FAD</name>
        <dbReference type="ChEBI" id="CHEBI:57692"/>
    </ligand>
</feature>
<dbReference type="GO" id="GO:0005737">
    <property type="term" value="C:cytoplasm"/>
    <property type="evidence" value="ECO:0007669"/>
    <property type="project" value="UniProtKB-SubCell"/>
</dbReference>
<comment type="subunit">
    <text evidence="5">Monomer.</text>
</comment>
<accession>A0A068T576</accession>
<dbReference type="InterPro" id="IPR043683">
    <property type="entry name" value="TetX_monooxygenase"/>
</dbReference>
<evidence type="ECO:0000313" key="8">
    <source>
        <dbReference type="Proteomes" id="UP000028186"/>
    </source>
</evidence>
<evidence type="ECO:0000259" key="6">
    <source>
        <dbReference type="Pfam" id="PF01494"/>
    </source>
</evidence>
<dbReference type="InterPro" id="IPR002938">
    <property type="entry name" value="FAD-bd"/>
</dbReference>
<keyword evidence="3 5" id="KW-0560">Oxidoreductase</keyword>
<dbReference type="HOGENOM" id="CLU_009665_4_0_5"/>
<dbReference type="EMBL" id="HG938355">
    <property type="protein sequence ID" value="CDN53672.1"/>
    <property type="molecule type" value="Genomic_DNA"/>
</dbReference>
<dbReference type="PANTHER" id="PTHR46972:SF1">
    <property type="entry name" value="FAD DEPENDENT OXIDOREDUCTASE DOMAIN-CONTAINING PROTEIN"/>
    <property type="match status" value="1"/>
</dbReference>
<comment type="function">
    <text evidence="5">An FAD-requiring monooxygenase active on some tetracycline antibiotic derivatives, which leads to their inactivation. Hydroxylates carbon 11a of tetracycline and some analogs.</text>
</comment>
<dbReference type="GO" id="GO:0071949">
    <property type="term" value="F:FAD binding"/>
    <property type="evidence" value="ECO:0007669"/>
    <property type="project" value="InterPro"/>
</dbReference>
<feature type="binding site" evidence="5">
    <location>
        <position position="103"/>
    </location>
    <ligand>
        <name>FAD</name>
        <dbReference type="ChEBI" id="CHEBI:57692"/>
    </ligand>
</feature>
<proteinExistence type="inferred from homology"/>
<dbReference type="Gene3D" id="3.50.50.60">
    <property type="entry name" value="FAD/NAD(P)-binding domain"/>
    <property type="match status" value="1"/>
</dbReference>
<feature type="binding site" evidence="5">
    <location>
        <position position="295"/>
    </location>
    <ligand>
        <name>FAD</name>
        <dbReference type="ChEBI" id="CHEBI:57692"/>
    </ligand>
</feature>
<evidence type="ECO:0000256" key="3">
    <source>
        <dbReference type="ARBA" id="ARBA00023002"/>
    </source>
</evidence>
<dbReference type="PANTHER" id="PTHR46972">
    <property type="entry name" value="MONOOXYGENASE ASQM-RELATED"/>
    <property type="match status" value="1"/>
</dbReference>
<feature type="binding site" evidence="5">
    <location>
        <position position="40"/>
    </location>
    <ligand>
        <name>NADPH</name>
        <dbReference type="ChEBI" id="CHEBI:57783"/>
    </ligand>
</feature>
<dbReference type="GO" id="GO:0004497">
    <property type="term" value="F:monooxygenase activity"/>
    <property type="evidence" value="ECO:0007669"/>
    <property type="project" value="UniProtKB-UniRule"/>
</dbReference>
<dbReference type="EC" id="1.14.13.-" evidence="5"/>
<comment type="cofactor">
    <cofactor evidence="5">
        <name>FAD</name>
        <dbReference type="ChEBI" id="CHEBI:57692"/>
    </cofactor>
</comment>
<keyword evidence="5" id="KW-0521">NADP</keyword>
<dbReference type="KEGG" id="ngl:RG1141_CH13210"/>
<comment type="catalytic activity">
    <reaction evidence="5">
        <text>a tetracycline + NADPH + O2 + H(+) = an 11a-hydroxytetracycline + NADP(+) + H2O</text>
        <dbReference type="Rhea" id="RHEA:61444"/>
        <dbReference type="ChEBI" id="CHEBI:15377"/>
        <dbReference type="ChEBI" id="CHEBI:15378"/>
        <dbReference type="ChEBI" id="CHEBI:15379"/>
        <dbReference type="ChEBI" id="CHEBI:57783"/>
        <dbReference type="ChEBI" id="CHEBI:58349"/>
        <dbReference type="ChEBI" id="CHEBI:144644"/>
        <dbReference type="ChEBI" id="CHEBI:144645"/>
    </reaction>
</comment>
<keyword evidence="1 5" id="KW-0285">Flavoprotein</keyword>
<dbReference type="InterPro" id="IPR036188">
    <property type="entry name" value="FAD/NAD-bd_sf"/>
</dbReference>
<comment type="subcellular location">
    <subcellularLocation>
        <location evidence="5">Cytoplasm</location>
    </subcellularLocation>
</comment>
<dbReference type="SUPFAM" id="SSF51905">
    <property type="entry name" value="FAD/NAD(P)-binding domain"/>
    <property type="match status" value="1"/>
</dbReference>
<dbReference type="eggNOG" id="COG0654">
    <property type="taxonomic scope" value="Bacteria"/>
</dbReference>
<dbReference type="Pfam" id="PF01494">
    <property type="entry name" value="FAD_binding_3"/>
    <property type="match status" value="1"/>
</dbReference>
<organism evidence="7 8">
    <name type="scientific">Neorhizobium galegae bv. officinalis bv. officinalis str. HAMBI 1141</name>
    <dbReference type="NCBI Taxonomy" id="1028801"/>
    <lineage>
        <taxon>Bacteria</taxon>
        <taxon>Pseudomonadati</taxon>
        <taxon>Pseudomonadota</taxon>
        <taxon>Alphaproteobacteria</taxon>
        <taxon>Hyphomicrobiales</taxon>
        <taxon>Rhizobiaceae</taxon>
        <taxon>Rhizobium/Agrobacterium group</taxon>
        <taxon>Neorhizobium</taxon>
    </lineage>
</organism>